<organism evidence="1 2">
    <name type="scientific">Litorimonas cladophorae</name>
    <dbReference type="NCBI Taxonomy" id="1220491"/>
    <lineage>
        <taxon>Bacteria</taxon>
        <taxon>Pseudomonadati</taxon>
        <taxon>Pseudomonadota</taxon>
        <taxon>Alphaproteobacteria</taxon>
        <taxon>Maricaulales</taxon>
        <taxon>Robiginitomaculaceae</taxon>
    </lineage>
</organism>
<proteinExistence type="predicted"/>
<dbReference type="Gene3D" id="3.40.50.300">
    <property type="entry name" value="P-loop containing nucleotide triphosphate hydrolases"/>
    <property type="match status" value="1"/>
</dbReference>
<name>A0A918KSG1_9PROT</name>
<comment type="caution">
    <text evidence="1">The sequence shown here is derived from an EMBL/GenBank/DDBJ whole genome shotgun (WGS) entry which is preliminary data.</text>
</comment>
<accession>A0A918KSG1</accession>
<gene>
    <name evidence="1" type="ORF">GCM10011309_22270</name>
</gene>
<dbReference type="InterPro" id="IPR027417">
    <property type="entry name" value="P-loop_NTPase"/>
</dbReference>
<protein>
    <submittedName>
        <fullName evidence="1">Uncharacterized protein</fullName>
    </submittedName>
</protein>
<dbReference type="EMBL" id="BMYV01000002">
    <property type="protein sequence ID" value="GGX71608.1"/>
    <property type="molecule type" value="Genomic_DNA"/>
</dbReference>
<evidence type="ECO:0000313" key="2">
    <source>
        <dbReference type="Proteomes" id="UP000600865"/>
    </source>
</evidence>
<sequence length="235" mass="25176">MAQFNTKASYAHGDSYEPACRLVSLFTASGESESTFDMAIKLGRKAASYGETVLILDAVGGALLTRAGIVHARTLDDVARGTAETRDALYVTSNEHFTAGAVGPQSLEDALGLLAALSLSYDWVFVVPEAGCTPAHVRLGAASDVSLMSYSTQGDDFMRAYWMVDAVRRRAVDFDPIILSTGEKCDAVETALMLSDTVREHLGAPMPYGGHVEDLHVETRLLSQMKAQAARRAVA</sequence>
<dbReference type="RefSeq" id="WP_189585763.1">
    <property type="nucleotide sequence ID" value="NZ_BMYV01000002.1"/>
</dbReference>
<keyword evidence="2" id="KW-1185">Reference proteome</keyword>
<dbReference type="Proteomes" id="UP000600865">
    <property type="component" value="Unassembled WGS sequence"/>
</dbReference>
<reference evidence="1 2" key="1">
    <citation type="journal article" date="2014" name="Int. J. Syst. Evol. Microbiol.">
        <title>Complete genome sequence of Corynebacterium casei LMG S-19264T (=DSM 44701T), isolated from a smear-ripened cheese.</title>
        <authorList>
            <consortium name="US DOE Joint Genome Institute (JGI-PGF)"/>
            <person name="Walter F."/>
            <person name="Albersmeier A."/>
            <person name="Kalinowski J."/>
            <person name="Ruckert C."/>
        </authorList>
    </citation>
    <scope>NUCLEOTIDE SEQUENCE [LARGE SCALE GENOMIC DNA]</scope>
    <source>
        <strain evidence="1 2">KCTC 23968</strain>
    </source>
</reference>
<dbReference type="AlphaFoldDB" id="A0A918KSG1"/>
<evidence type="ECO:0000313" key="1">
    <source>
        <dbReference type="EMBL" id="GGX71608.1"/>
    </source>
</evidence>